<keyword evidence="1" id="KW-0813">Transport</keyword>
<evidence type="ECO:0000256" key="3">
    <source>
        <dbReference type="ARBA" id="ARBA00022741"/>
    </source>
</evidence>
<keyword evidence="4 9" id="KW-0067">ATP-binding</keyword>
<name>A0ABY4S4Y1_AQUTE</name>
<dbReference type="GO" id="GO:0005524">
    <property type="term" value="F:ATP binding"/>
    <property type="evidence" value="ECO:0007669"/>
    <property type="project" value="UniProtKB-KW"/>
</dbReference>
<keyword evidence="2" id="KW-0472">Membrane</keyword>
<evidence type="ECO:0000256" key="7">
    <source>
        <dbReference type="SAM" id="MobiDB-lite"/>
    </source>
</evidence>
<evidence type="ECO:0000256" key="6">
    <source>
        <dbReference type="ARBA" id="ARBA00037066"/>
    </source>
</evidence>
<evidence type="ECO:0000313" key="10">
    <source>
        <dbReference type="Proteomes" id="UP001056201"/>
    </source>
</evidence>
<proteinExistence type="predicted"/>
<dbReference type="InterPro" id="IPR027417">
    <property type="entry name" value="P-loop_NTPase"/>
</dbReference>
<sequence length="297" mass="31361">MRDDIRPAGAIALQAVQVHGQVRRRGRRLLGPLDAQFQPGRVTAVLGPNGAGKSTLLSVLTGWRRPDAGTVHWQGRPLPQISPAALARQRALVAQDTQVAADFRVHELVALGLLPARPADPEACVRQAIAACGLAGLADRSVATLSGGERARAQLARALVQIEALSPPVAGAPARWLLLDEPTAALDLQHQHALLQLVRQCALAGGIGVVVVLHDLNLALRHADDALVLQQGRARALGPVRQVLQPALVQDVWQVQGRVMQADDDVPQYLWQPPADGPLTSPWHAGAAGGPASRPPA</sequence>
<keyword evidence="10" id="KW-1185">Reference proteome</keyword>
<dbReference type="EMBL" id="CP097635">
    <property type="protein sequence ID" value="URI06768.1"/>
    <property type="molecule type" value="Genomic_DNA"/>
</dbReference>
<dbReference type="PROSITE" id="PS00211">
    <property type="entry name" value="ABC_TRANSPORTER_1"/>
    <property type="match status" value="1"/>
</dbReference>
<organism evidence="9 10">
    <name type="scientific">Aquincola tertiaricarbonis</name>
    <dbReference type="NCBI Taxonomy" id="391953"/>
    <lineage>
        <taxon>Bacteria</taxon>
        <taxon>Pseudomonadati</taxon>
        <taxon>Pseudomonadota</taxon>
        <taxon>Betaproteobacteria</taxon>
        <taxon>Burkholderiales</taxon>
        <taxon>Sphaerotilaceae</taxon>
        <taxon>Aquincola</taxon>
    </lineage>
</organism>
<protein>
    <submittedName>
        <fullName evidence="9">ATP-binding cassette domain-containing protein</fullName>
    </submittedName>
</protein>
<evidence type="ECO:0000256" key="4">
    <source>
        <dbReference type="ARBA" id="ARBA00022840"/>
    </source>
</evidence>
<dbReference type="InterPro" id="IPR017871">
    <property type="entry name" value="ABC_transporter-like_CS"/>
</dbReference>
<dbReference type="Proteomes" id="UP001056201">
    <property type="component" value="Chromosome 1"/>
</dbReference>
<evidence type="ECO:0000313" key="9">
    <source>
        <dbReference type="EMBL" id="URI06768.1"/>
    </source>
</evidence>
<feature type="domain" description="ABC transporter" evidence="8">
    <location>
        <begin position="13"/>
        <end position="256"/>
    </location>
</feature>
<keyword evidence="3" id="KW-0547">Nucleotide-binding</keyword>
<dbReference type="InterPro" id="IPR003593">
    <property type="entry name" value="AAA+_ATPase"/>
</dbReference>
<dbReference type="Pfam" id="PF00005">
    <property type="entry name" value="ABC_tran"/>
    <property type="match status" value="1"/>
</dbReference>
<dbReference type="PANTHER" id="PTHR42794:SF1">
    <property type="entry name" value="HEMIN IMPORT ATP-BINDING PROTEIN HMUV"/>
    <property type="match status" value="1"/>
</dbReference>
<gene>
    <name evidence="9" type="ORF">MW290_12785</name>
</gene>
<dbReference type="Gene3D" id="3.40.50.300">
    <property type="entry name" value="P-loop containing nucleotide triphosphate hydrolases"/>
    <property type="match status" value="1"/>
</dbReference>
<keyword evidence="2" id="KW-1003">Cell membrane</keyword>
<reference evidence="9" key="1">
    <citation type="submission" date="2022-05" db="EMBL/GenBank/DDBJ databases">
        <title>An RpoN-dependent PEP-CTERM gene is involved in floc formation of an Aquincola tertiaricarbonis strain.</title>
        <authorList>
            <person name="Qiu D."/>
            <person name="Xia M."/>
        </authorList>
    </citation>
    <scope>NUCLEOTIDE SEQUENCE</scope>
    <source>
        <strain evidence="9">RN12</strain>
    </source>
</reference>
<feature type="region of interest" description="Disordered" evidence="7">
    <location>
        <begin position="272"/>
        <end position="297"/>
    </location>
</feature>
<dbReference type="RefSeq" id="WP_250195031.1">
    <property type="nucleotide sequence ID" value="NZ_CP097635.1"/>
</dbReference>
<dbReference type="CDD" id="cd03214">
    <property type="entry name" value="ABC_Iron-Siderophores_B12_Hemin"/>
    <property type="match status" value="1"/>
</dbReference>
<dbReference type="InterPro" id="IPR003439">
    <property type="entry name" value="ABC_transporter-like_ATP-bd"/>
</dbReference>
<comment type="function">
    <text evidence="6">Part of the ABC transporter complex HmuTUV involved in hemin import. Responsible for energy coupling to the transport system.</text>
</comment>
<dbReference type="SMART" id="SM00382">
    <property type="entry name" value="AAA"/>
    <property type="match status" value="1"/>
</dbReference>
<dbReference type="PANTHER" id="PTHR42794">
    <property type="entry name" value="HEMIN IMPORT ATP-BINDING PROTEIN HMUV"/>
    <property type="match status" value="1"/>
</dbReference>
<keyword evidence="5" id="KW-1278">Translocase</keyword>
<evidence type="ECO:0000259" key="8">
    <source>
        <dbReference type="PROSITE" id="PS50893"/>
    </source>
</evidence>
<dbReference type="PROSITE" id="PS50893">
    <property type="entry name" value="ABC_TRANSPORTER_2"/>
    <property type="match status" value="1"/>
</dbReference>
<dbReference type="SUPFAM" id="SSF52540">
    <property type="entry name" value="P-loop containing nucleoside triphosphate hydrolases"/>
    <property type="match status" value="1"/>
</dbReference>
<evidence type="ECO:0000256" key="2">
    <source>
        <dbReference type="ARBA" id="ARBA00022475"/>
    </source>
</evidence>
<evidence type="ECO:0000256" key="5">
    <source>
        <dbReference type="ARBA" id="ARBA00022967"/>
    </source>
</evidence>
<accession>A0ABY4S4Y1</accession>
<evidence type="ECO:0000256" key="1">
    <source>
        <dbReference type="ARBA" id="ARBA00022448"/>
    </source>
</evidence>